<dbReference type="AlphaFoldDB" id="A0AAW0IW06"/>
<accession>A0AAW0IW06</accession>
<proteinExistence type="predicted"/>
<dbReference type="PANTHER" id="PTHR24177">
    <property type="entry name" value="CASKIN"/>
    <property type="match status" value="1"/>
</dbReference>
<evidence type="ECO:0008006" key="3">
    <source>
        <dbReference type="Google" id="ProtNLM"/>
    </source>
</evidence>
<evidence type="ECO:0000313" key="2">
    <source>
        <dbReference type="Proteomes" id="UP000237347"/>
    </source>
</evidence>
<comment type="caution">
    <text evidence="1">The sequence shown here is derived from an EMBL/GenBank/DDBJ whole genome shotgun (WGS) entry which is preliminary data.</text>
</comment>
<reference evidence="1 2" key="1">
    <citation type="journal article" date="2018" name="Sci. Data">
        <title>The draft genome sequence of cork oak.</title>
        <authorList>
            <person name="Ramos A.M."/>
            <person name="Usie A."/>
            <person name="Barbosa P."/>
            <person name="Barros P.M."/>
            <person name="Capote T."/>
            <person name="Chaves I."/>
            <person name="Simoes F."/>
            <person name="Abreu I."/>
            <person name="Carrasquinho I."/>
            <person name="Faro C."/>
            <person name="Guimaraes J.B."/>
            <person name="Mendonca D."/>
            <person name="Nobrega F."/>
            <person name="Rodrigues L."/>
            <person name="Saibo N.J.M."/>
            <person name="Varela M.C."/>
            <person name="Egas C."/>
            <person name="Matos J."/>
            <person name="Miguel C.M."/>
            <person name="Oliveira M.M."/>
            <person name="Ricardo C.P."/>
            <person name="Goncalves S."/>
        </authorList>
    </citation>
    <scope>NUCLEOTIDE SEQUENCE [LARGE SCALE GENOMIC DNA]</scope>
    <source>
        <strain evidence="2">cv. HL8</strain>
    </source>
</reference>
<dbReference type="Proteomes" id="UP000237347">
    <property type="component" value="Unassembled WGS sequence"/>
</dbReference>
<name>A0AAW0IW06_QUESU</name>
<organism evidence="1 2">
    <name type="scientific">Quercus suber</name>
    <name type="common">Cork oak</name>
    <dbReference type="NCBI Taxonomy" id="58331"/>
    <lineage>
        <taxon>Eukaryota</taxon>
        <taxon>Viridiplantae</taxon>
        <taxon>Streptophyta</taxon>
        <taxon>Embryophyta</taxon>
        <taxon>Tracheophyta</taxon>
        <taxon>Spermatophyta</taxon>
        <taxon>Magnoliopsida</taxon>
        <taxon>eudicotyledons</taxon>
        <taxon>Gunneridae</taxon>
        <taxon>Pentapetalae</taxon>
        <taxon>rosids</taxon>
        <taxon>fabids</taxon>
        <taxon>Fagales</taxon>
        <taxon>Fagaceae</taxon>
        <taxon>Quercus</taxon>
    </lineage>
</organism>
<sequence>MCEVLRGLNFQQLRNGKVIEAMIKAVKQWRVEFVTEILKAYPNFMWCVEKSMNRHIFMVVVLCRSPALNLSFTMADHDKNNILHFAAMLEPSARLNTIPGVAFLTQREVQWYKCWEFNRNFNL</sequence>
<gene>
    <name evidence="1" type="ORF">CFP56_041144</name>
</gene>
<keyword evidence="2" id="KW-1185">Reference proteome</keyword>
<protein>
    <recommendedName>
        <fullName evidence="3">Ankyrin repeat family protein</fullName>
    </recommendedName>
</protein>
<dbReference type="EMBL" id="PKMF04000817">
    <property type="protein sequence ID" value="KAK7818660.1"/>
    <property type="molecule type" value="Genomic_DNA"/>
</dbReference>
<evidence type="ECO:0000313" key="1">
    <source>
        <dbReference type="EMBL" id="KAK7818660.1"/>
    </source>
</evidence>
<dbReference type="PANTHER" id="PTHR24177:SF329">
    <property type="entry name" value="ANKYRIN REPEAT PROTEIN"/>
    <property type="match status" value="1"/>
</dbReference>
<dbReference type="GO" id="GO:0016020">
    <property type="term" value="C:membrane"/>
    <property type="evidence" value="ECO:0007669"/>
    <property type="project" value="TreeGrafter"/>
</dbReference>